<accession>A0A0F4ZFZ6</accession>
<comment type="caution">
    <text evidence="3">The sequence shown here is derived from an EMBL/GenBank/DDBJ whole genome shotgun (WGS) entry which is preliminary data.</text>
</comment>
<dbReference type="AlphaFoldDB" id="A0A0F4ZFZ6"/>
<gene>
    <name evidence="3" type="ORF">TD95_003550</name>
</gene>
<dbReference type="PANTHER" id="PTHR30005:SF0">
    <property type="entry name" value="RETROGRADE REGULATION PROTEIN 2"/>
    <property type="match status" value="1"/>
</dbReference>
<evidence type="ECO:0000259" key="2">
    <source>
        <dbReference type="Pfam" id="PF23566"/>
    </source>
</evidence>
<dbReference type="OrthoDB" id="2014654at2759"/>
<sequence length="598" mass="64818">MSLEIVTLENYKEKLPAWDPNDPEGQLFAIVDMGSNGIRFTISDLSPPTTRLLKTLYKERAGISLYDALNSSGTMPPTFPPEIITKVASVIARFQAIAKRYGVRKSNFSIMATEAMRKAGNATAMLEAINSSADVGIFVLAPAVETLFGAVMGSRSSFAQVERGGLFLDLGGGSVQMSWVDTRDEGYAEAAAMTGKSLPFGAARLSGILNADDIAMRSAELNSLQAGLRDAFARLCSEFPALQQAHQNKDEGIRVYMCGGGFRGYGSMLMHNDGTSPYPVQSIANYTVDGAYFKATRHMASINESYDGKIFGMSKRRRRQFPAILTVIEAFITAVENIHSVTFCTGSNREGALMMKLPLALRESDPLKALVYMHPRYVPDQPDDEFVATVAAVAQTLKTAVPTEVHFDGKPTVFGLGLERLFASQVWDNMGIEENGNSGLALQRATSMFPGIPGLSHMARAVLGIAMTARWGSKLGPHDRQILESLKTLVKTEDRESVFWNVYIGAVASVLTILVPKCPETPAEIADTVNGRDTDVDYRFSCTWKGSGLVDGVALTISVASTALIGLDKEDIASIIEDVRKESGKKHCGKISVTIKEF</sequence>
<dbReference type="PANTHER" id="PTHR30005">
    <property type="entry name" value="EXOPOLYPHOSPHATASE"/>
    <property type="match status" value="1"/>
</dbReference>
<feature type="domain" description="Ppx/GppA phosphatase N-terminal" evidence="1">
    <location>
        <begin position="52"/>
        <end position="358"/>
    </location>
</feature>
<dbReference type="InterPro" id="IPR043129">
    <property type="entry name" value="ATPase_NBD"/>
</dbReference>
<evidence type="ECO:0000313" key="3">
    <source>
        <dbReference type="EMBL" id="KKA29529.1"/>
    </source>
</evidence>
<reference evidence="3 4" key="1">
    <citation type="submission" date="2015-03" db="EMBL/GenBank/DDBJ databases">
        <authorList>
            <person name="Radwan O."/>
            <person name="Al-Naeli F.A."/>
            <person name="Rendon G.A."/>
            <person name="Fields C."/>
        </authorList>
    </citation>
    <scope>NUCLEOTIDE SEQUENCE [LARGE SCALE GENOMIC DNA]</scope>
    <source>
        <strain evidence="3">CR-DP1</strain>
    </source>
</reference>
<protein>
    <submittedName>
        <fullName evidence="3">Uncharacterized protein</fullName>
    </submittedName>
</protein>
<dbReference type="InterPro" id="IPR003695">
    <property type="entry name" value="Ppx_GppA_N"/>
</dbReference>
<dbReference type="Gene3D" id="3.30.420.40">
    <property type="match status" value="1"/>
</dbReference>
<feature type="domain" description="RTG2 C-terminal" evidence="2">
    <location>
        <begin position="390"/>
        <end position="588"/>
    </location>
</feature>
<dbReference type="FunFam" id="3.30.420.40:FF:000191">
    <property type="entry name" value="Retrograde regulation protein 2"/>
    <property type="match status" value="1"/>
</dbReference>
<keyword evidence="4" id="KW-1185">Reference proteome</keyword>
<dbReference type="Proteomes" id="UP000033483">
    <property type="component" value="Unassembled WGS sequence"/>
</dbReference>
<dbReference type="InterPro" id="IPR050273">
    <property type="entry name" value="GppA/Ppx_hydrolase"/>
</dbReference>
<dbReference type="SUPFAM" id="SSF53067">
    <property type="entry name" value="Actin-like ATPase domain"/>
    <property type="match status" value="2"/>
</dbReference>
<proteinExistence type="predicted"/>
<dbReference type="GO" id="GO:0006357">
    <property type="term" value="P:regulation of transcription by RNA polymerase II"/>
    <property type="evidence" value="ECO:0007669"/>
    <property type="project" value="TreeGrafter"/>
</dbReference>
<dbReference type="Pfam" id="PF02541">
    <property type="entry name" value="Ppx-GppA"/>
    <property type="match status" value="1"/>
</dbReference>
<dbReference type="EMBL" id="LAEV01000800">
    <property type="protein sequence ID" value="KKA29529.1"/>
    <property type="molecule type" value="Genomic_DNA"/>
</dbReference>
<dbReference type="Gene3D" id="3.30.420.150">
    <property type="entry name" value="Exopolyphosphatase. Domain 2"/>
    <property type="match status" value="1"/>
</dbReference>
<organism evidence="3 4">
    <name type="scientific">Thielaviopsis punctulata</name>
    <dbReference type="NCBI Taxonomy" id="72032"/>
    <lineage>
        <taxon>Eukaryota</taxon>
        <taxon>Fungi</taxon>
        <taxon>Dikarya</taxon>
        <taxon>Ascomycota</taxon>
        <taxon>Pezizomycotina</taxon>
        <taxon>Sordariomycetes</taxon>
        <taxon>Hypocreomycetidae</taxon>
        <taxon>Microascales</taxon>
        <taxon>Ceratocystidaceae</taxon>
        <taxon>Thielaviopsis</taxon>
    </lineage>
</organism>
<dbReference type="Pfam" id="PF23566">
    <property type="entry name" value="RTG2_C"/>
    <property type="match status" value="1"/>
</dbReference>
<dbReference type="InterPro" id="IPR057512">
    <property type="entry name" value="RTG2_C"/>
</dbReference>
<name>A0A0F4ZFZ6_9PEZI</name>
<evidence type="ECO:0000259" key="1">
    <source>
        <dbReference type="Pfam" id="PF02541"/>
    </source>
</evidence>
<evidence type="ECO:0000313" key="4">
    <source>
        <dbReference type="Proteomes" id="UP000033483"/>
    </source>
</evidence>